<evidence type="ECO:0000313" key="3">
    <source>
        <dbReference type="Proteomes" id="UP000249008"/>
    </source>
</evidence>
<organism evidence="2 3">
    <name type="scientific">Fusobacterium ulcerans</name>
    <dbReference type="NCBI Taxonomy" id="861"/>
    <lineage>
        <taxon>Bacteria</taxon>
        <taxon>Fusobacteriati</taxon>
        <taxon>Fusobacteriota</taxon>
        <taxon>Fusobacteriia</taxon>
        <taxon>Fusobacteriales</taxon>
        <taxon>Fusobacteriaceae</taxon>
        <taxon>Fusobacterium</taxon>
    </lineage>
</organism>
<sequence>MKIVRNWIILIVVLVGIAAALFVSGKQHKVFIDNKKVGEYVAVDVSYSVNGEKAKKIRVNKKAMVYVKGPKHKLIIEFKDTTGKNVTLENEFKLTPTEDATIYLPLLINGEENWIKSDN</sequence>
<dbReference type="GeneID" id="78454724"/>
<evidence type="ECO:0000256" key="1">
    <source>
        <dbReference type="SAM" id="Phobius"/>
    </source>
</evidence>
<gene>
    <name evidence="2" type="ORF">NCTC12112_00125</name>
</gene>
<name>A0AAX2J7E4_9FUSO</name>
<dbReference type="EMBL" id="LS483487">
    <property type="protein sequence ID" value="SQI99431.1"/>
    <property type="molecule type" value="Genomic_DNA"/>
</dbReference>
<evidence type="ECO:0000313" key="2">
    <source>
        <dbReference type="EMBL" id="SQI99431.1"/>
    </source>
</evidence>
<keyword evidence="1" id="KW-0472">Membrane</keyword>
<dbReference type="InterPro" id="IPR046654">
    <property type="entry name" value="DUF6672"/>
</dbReference>
<reference evidence="2 3" key="1">
    <citation type="submission" date="2018-06" db="EMBL/GenBank/DDBJ databases">
        <authorList>
            <consortium name="Pathogen Informatics"/>
            <person name="Doyle S."/>
        </authorList>
    </citation>
    <scope>NUCLEOTIDE SEQUENCE [LARGE SCALE GENOMIC DNA]</scope>
    <source>
        <strain evidence="2 3">NCTC12112</strain>
    </source>
</reference>
<dbReference type="Pfam" id="PF20377">
    <property type="entry name" value="DUF6672"/>
    <property type="match status" value="1"/>
</dbReference>
<keyword evidence="1" id="KW-1133">Transmembrane helix</keyword>
<feature type="transmembrane region" description="Helical" evidence="1">
    <location>
        <begin position="6"/>
        <end position="25"/>
    </location>
</feature>
<proteinExistence type="predicted"/>
<dbReference type="AlphaFoldDB" id="A0AAX2J7E4"/>
<dbReference type="KEGG" id="ful:C4N20_07880"/>
<dbReference type="RefSeq" id="WP_005978795.1">
    <property type="nucleotide sequence ID" value="NZ_CABKNW010000004.1"/>
</dbReference>
<accession>A0AAX2J7E4</accession>
<dbReference type="Proteomes" id="UP000249008">
    <property type="component" value="Chromosome 1"/>
</dbReference>
<keyword evidence="1" id="KW-0812">Transmembrane</keyword>
<protein>
    <submittedName>
        <fullName evidence="2">Uncharacterized protein</fullName>
    </submittedName>
</protein>